<dbReference type="EMBL" id="GGEC01088046">
    <property type="protein sequence ID" value="MBX68530.1"/>
    <property type="molecule type" value="Transcribed_RNA"/>
</dbReference>
<evidence type="ECO:0000313" key="2">
    <source>
        <dbReference type="EMBL" id="MBX68530.1"/>
    </source>
</evidence>
<protein>
    <submittedName>
        <fullName evidence="2">Putative mitochondrial saccharopine dehydrogenase-like oxidoreductase At5g39410</fullName>
    </submittedName>
</protein>
<feature type="compositionally biased region" description="Polar residues" evidence="1">
    <location>
        <begin position="1"/>
        <end position="10"/>
    </location>
</feature>
<sequence>MGCPSRSSSFHPHLNRRHHRPFFSAPSLLSNQAHPQLHRPISPPRRDRRRPLC</sequence>
<organism evidence="2">
    <name type="scientific">Rhizophora mucronata</name>
    <name type="common">Asiatic mangrove</name>
    <dbReference type="NCBI Taxonomy" id="61149"/>
    <lineage>
        <taxon>Eukaryota</taxon>
        <taxon>Viridiplantae</taxon>
        <taxon>Streptophyta</taxon>
        <taxon>Embryophyta</taxon>
        <taxon>Tracheophyta</taxon>
        <taxon>Spermatophyta</taxon>
        <taxon>Magnoliopsida</taxon>
        <taxon>eudicotyledons</taxon>
        <taxon>Gunneridae</taxon>
        <taxon>Pentapetalae</taxon>
        <taxon>rosids</taxon>
        <taxon>fabids</taxon>
        <taxon>Malpighiales</taxon>
        <taxon>Rhizophoraceae</taxon>
        <taxon>Rhizophora</taxon>
    </lineage>
</organism>
<dbReference type="AlphaFoldDB" id="A0A2P2QND7"/>
<evidence type="ECO:0000256" key="1">
    <source>
        <dbReference type="SAM" id="MobiDB-lite"/>
    </source>
</evidence>
<name>A0A2P2QND7_RHIMU</name>
<proteinExistence type="predicted"/>
<reference evidence="2" key="1">
    <citation type="submission" date="2018-02" db="EMBL/GenBank/DDBJ databases">
        <title>Rhizophora mucronata_Transcriptome.</title>
        <authorList>
            <person name="Meera S.P."/>
            <person name="Sreeshan A."/>
            <person name="Augustine A."/>
        </authorList>
    </citation>
    <scope>NUCLEOTIDE SEQUENCE</scope>
    <source>
        <tissue evidence="2">Leaf</tissue>
    </source>
</reference>
<accession>A0A2P2QND7</accession>
<feature type="region of interest" description="Disordered" evidence="1">
    <location>
        <begin position="1"/>
        <end position="53"/>
    </location>
</feature>